<protein>
    <submittedName>
        <fullName evidence="2">Uncharacterized protein</fullName>
    </submittedName>
</protein>
<keyword evidence="3" id="KW-1185">Reference proteome</keyword>
<keyword evidence="1" id="KW-1133">Transmembrane helix</keyword>
<keyword evidence="1" id="KW-0472">Membrane</keyword>
<evidence type="ECO:0000313" key="3">
    <source>
        <dbReference type="Proteomes" id="UP000746747"/>
    </source>
</evidence>
<comment type="caution">
    <text evidence="2">The sequence shown here is derived from an EMBL/GenBank/DDBJ whole genome shotgun (WGS) entry which is preliminary data.</text>
</comment>
<evidence type="ECO:0000313" key="2">
    <source>
        <dbReference type="EMBL" id="CAG9533478.1"/>
    </source>
</evidence>
<dbReference type="Proteomes" id="UP000746747">
    <property type="component" value="Unassembled WGS sequence"/>
</dbReference>
<proteinExistence type="predicted"/>
<name>A0A8J2Q2P9_9BILA</name>
<reference evidence="2" key="1">
    <citation type="submission" date="2021-09" db="EMBL/GenBank/DDBJ databases">
        <authorList>
            <consortium name="Pathogen Informatics"/>
        </authorList>
    </citation>
    <scope>NUCLEOTIDE SEQUENCE</scope>
</reference>
<keyword evidence="1" id="KW-0812">Transmembrane</keyword>
<accession>A0A8J2Q2P9</accession>
<organism evidence="2 3">
    <name type="scientific">Cercopithifilaria johnstoni</name>
    <dbReference type="NCBI Taxonomy" id="2874296"/>
    <lineage>
        <taxon>Eukaryota</taxon>
        <taxon>Metazoa</taxon>
        <taxon>Ecdysozoa</taxon>
        <taxon>Nematoda</taxon>
        <taxon>Chromadorea</taxon>
        <taxon>Rhabditida</taxon>
        <taxon>Spirurina</taxon>
        <taxon>Spiruromorpha</taxon>
        <taxon>Filarioidea</taxon>
        <taxon>Onchocercidae</taxon>
        <taxon>Cercopithifilaria</taxon>
    </lineage>
</organism>
<dbReference type="OrthoDB" id="10341985at2759"/>
<dbReference type="EMBL" id="CAKAEH010001248">
    <property type="protein sequence ID" value="CAG9533478.1"/>
    <property type="molecule type" value="Genomic_DNA"/>
</dbReference>
<evidence type="ECO:0000256" key="1">
    <source>
        <dbReference type="SAM" id="Phobius"/>
    </source>
</evidence>
<gene>
    <name evidence="2" type="ORF">CJOHNSTONI_LOCUS3704</name>
</gene>
<dbReference type="AlphaFoldDB" id="A0A8J2Q2P9"/>
<feature type="transmembrane region" description="Helical" evidence="1">
    <location>
        <begin position="255"/>
        <end position="274"/>
    </location>
</feature>
<sequence>MPSDMAAFLKQFIYLGELTWILHQWQKNMYSANPFDVPSVGYLLVEKLSQVIMNDGGASVNLLKKQQDYSWNHLPELHPKGLGCYFLGSSFERRLRDFYRLTEDIREAHLEQSDEICLCLERKQLLKETRKQLAVVPNEIFLEMEEMWMDYYCKLYFVGKRVEMLMTRIQYELRPALEFLNRGNVYDVTYGQFSFSMGNYFRFLVRGLWVYDHIIQEEIENETSRCKQLVRHWAEKGLVLERDLEALRFWKSDGLIFLLIAIFFPFFWIFRTLMF</sequence>